<proteinExistence type="predicted"/>
<reference evidence="4 5" key="1">
    <citation type="submission" date="2019-08" db="EMBL/GenBank/DDBJ databases">
        <title>Hyperibacter terrae gen. nov., sp. nov. and Hyperibacter viscosus sp. nov., two new members in the family Rhodospirillaceae isolated from the rhizosphere of Hypericum perforatum.</title>
        <authorList>
            <person name="Noviana Z."/>
        </authorList>
    </citation>
    <scope>NUCLEOTIDE SEQUENCE [LARGE SCALE GENOMIC DNA]</scope>
    <source>
        <strain evidence="4 5">R5959</strain>
    </source>
</reference>
<dbReference type="GO" id="GO:0005737">
    <property type="term" value="C:cytoplasm"/>
    <property type="evidence" value="ECO:0007669"/>
    <property type="project" value="TreeGrafter"/>
</dbReference>
<dbReference type="Proteomes" id="UP000325797">
    <property type="component" value="Chromosome"/>
</dbReference>
<dbReference type="Pfam" id="PF01557">
    <property type="entry name" value="FAA_hydrolase"/>
    <property type="match status" value="1"/>
</dbReference>
<name>A0A5J6MYW3_9PROT</name>
<keyword evidence="5" id="KW-1185">Reference proteome</keyword>
<dbReference type="PANTHER" id="PTHR30143:SF0">
    <property type="entry name" value="2-KETO-4-PENTENOATE HYDRATASE"/>
    <property type="match status" value="1"/>
</dbReference>
<evidence type="ECO:0000259" key="3">
    <source>
        <dbReference type="Pfam" id="PF01557"/>
    </source>
</evidence>
<evidence type="ECO:0000313" key="4">
    <source>
        <dbReference type="EMBL" id="QEX21470.1"/>
    </source>
</evidence>
<dbReference type="EMBL" id="CP042582">
    <property type="protein sequence ID" value="QEX21470.1"/>
    <property type="molecule type" value="Genomic_DNA"/>
</dbReference>
<evidence type="ECO:0000256" key="2">
    <source>
        <dbReference type="SAM" id="MobiDB-lite"/>
    </source>
</evidence>
<feature type="region of interest" description="Disordered" evidence="2">
    <location>
        <begin position="1"/>
        <end position="25"/>
    </location>
</feature>
<dbReference type="InterPro" id="IPR011234">
    <property type="entry name" value="Fumarylacetoacetase-like_C"/>
</dbReference>
<dbReference type="PANTHER" id="PTHR30143">
    <property type="entry name" value="ACID HYDRATASE"/>
    <property type="match status" value="1"/>
</dbReference>
<dbReference type="Gene3D" id="3.90.850.10">
    <property type="entry name" value="Fumarylacetoacetase-like, C-terminal domain"/>
    <property type="match status" value="1"/>
</dbReference>
<dbReference type="GO" id="GO:0008684">
    <property type="term" value="F:2-oxopent-4-enoate hydratase activity"/>
    <property type="evidence" value="ECO:0007669"/>
    <property type="project" value="TreeGrafter"/>
</dbReference>
<sequence length="281" mass="30199">MAGAGGDAAGRPDLGRRGAGMAKDADRVAQELMRQHRQREKFRTLSPQWPVEDLEDAYAVQARFVARMRDESGAAIAGYKIGLTTKRMQHMCGIDHPIPGVVLADRVHRSGVRLDLADHVHLGFEFEICTRLGRDLPPGGAPYDREAVADAVDAVCAALEVVDDRGADYAGLDVRSLVADNSWNAGVVLGEFKTSWPELAPVEGVVHRNGEEIGRGRGADALGHPFEPLTWLANHLARSGGGLKAGDFVMTGSLITTRFPAGPERYDFDVSSLGHVDVTVG</sequence>
<dbReference type="AlphaFoldDB" id="A0A5J6MYW3"/>
<dbReference type="SUPFAM" id="SSF56529">
    <property type="entry name" value="FAH"/>
    <property type="match status" value="1"/>
</dbReference>
<accession>A0A5J6MYW3</accession>
<evidence type="ECO:0000313" key="5">
    <source>
        <dbReference type="Proteomes" id="UP000325797"/>
    </source>
</evidence>
<keyword evidence="1" id="KW-0456">Lyase</keyword>
<evidence type="ECO:0000256" key="1">
    <source>
        <dbReference type="ARBA" id="ARBA00023239"/>
    </source>
</evidence>
<dbReference type="InterPro" id="IPR036663">
    <property type="entry name" value="Fumarylacetoacetase_C_sf"/>
</dbReference>
<organism evidence="4 5">
    <name type="scientific">Hypericibacter adhaerens</name>
    <dbReference type="NCBI Taxonomy" id="2602016"/>
    <lineage>
        <taxon>Bacteria</taxon>
        <taxon>Pseudomonadati</taxon>
        <taxon>Pseudomonadota</taxon>
        <taxon>Alphaproteobacteria</taxon>
        <taxon>Rhodospirillales</taxon>
        <taxon>Dongiaceae</taxon>
        <taxon>Hypericibacter</taxon>
    </lineage>
</organism>
<dbReference type="KEGG" id="hadh:FRZ61_13950"/>
<protein>
    <submittedName>
        <fullName evidence="4">Hydratase</fullName>
    </submittedName>
</protein>
<dbReference type="InterPro" id="IPR050772">
    <property type="entry name" value="Hydratase-Decarb/MhpD_sf"/>
</dbReference>
<feature type="domain" description="Fumarylacetoacetase-like C-terminal" evidence="3">
    <location>
        <begin position="121"/>
        <end position="254"/>
    </location>
</feature>
<gene>
    <name evidence="4" type="ORF">FRZ61_13950</name>
</gene>